<dbReference type="Proteomes" id="UP000006671">
    <property type="component" value="Unassembled WGS sequence"/>
</dbReference>
<keyword evidence="2" id="KW-1185">Reference proteome</keyword>
<dbReference type="EMBL" id="GG738869">
    <property type="protein sequence ID" value="EFC44210.1"/>
    <property type="molecule type" value="Genomic_DNA"/>
</dbReference>
<name>D2VG54_NAEGR</name>
<dbReference type="RefSeq" id="XP_002676954.1">
    <property type="nucleotide sequence ID" value="XM_002676908.1"/>
</dbReference>
<reference evidence="1 2" key="1">
    <citation type="journal article" date="2010" name="Cell">
        <title>The genome of Naegleria gruberi illuminates early eukaryotic versatility.</title>
        <authorList>
            <person name="Fritz-Laylin L.K."/>
            <person name="Prochnik S.E."/>
            <person name="Ginger M.L."/>
            <person name="Dacks J.B."/>
            <person name="Carpenter M.L."/>
            <person name="Field M.C."/>
            <person name="Kuo A."/>
            <person name="Paredez A."/>
            <person name="Chapman J."/>
            <person name="Pham J."/>
            <person name="Shu S."/>
            <person name="Neupane R."/>
            <person name="Cipriano M."/>
            <person name="Mancuso J."/>
            <person name="Tu H."/>
            <person name="Salamov A."/>
            <person name="Lindquist E."/>
            <person name="Shapiro H."/>
            <person name="Lucas S."/>
            <person name="Grigoriev I.V."/>
            <person name="Cande W.Z."/>
            <person name="Fulton C."/>
            <person name="Rokhsar D.S."/>
            <person name="Dawson S.C."/>
        </authorList>
    </citation>
    <scope>NUCLEOTIDE SEQUENCE [LARGE SCALE GENOMIC DNA]</scope>
    <source>
        <strain evidence="1 2">NEG-M</strain>
    </source>
</reference>
<evidence type="ECO:0000313" key="2">
    <source>
        <dbReference type="Proteomes" id="UP000006671"/>
    </source>
</evidence>
<sequence length="211" mass="24393">MFLRNILPENTTTEVTNILDKINQRRSKENYYIGSWGKSSSFLFKTNDTIFNELSSQFIKIINLLKNYVLEILKFGNNKMRKFLEKYNSSDFLSIYPTVCFNFLDKSVDENRILHIHPDKEDTGTSLIFYFGKFKGGAISFPELNFKLMVQSADVLLFDGKNNLHAVESLHGKDDVRYSVVFFAHKADLGKTSYPMNRGEVMKGIKNKINN</sequence>
<organism evidence="2">
    <name type="scientific">Naegleria gruberi</name>
    <name type="common">Amoeba</name>
    <dbReference type="NCBI Taxonomy" id="5762"/>
    <lineage>
        <taxon>Eukaryota</taxon>
        <taxon>Discoba</taxon>
        <taxon>Heterolobosea</taxon>
        <taxon>Tetramitia</taxon>
        <taxon>Eutetramitia</taxon>
        <taxon>Vahlkampfiidae</taxon>
        <taxon>Naegleria</taxon>
    </lineage>
</organism>
<gene>
    <name evidence="1" type="ORF">NAEGRDRAFT_79850</name>
</gene>
<dbReference type="InParanoid" id="D2VG54"/>
<evidence type="ECO:0000313" key="1">
    <source>
        <dbReference type="EMBL" id="EFC44210.1"/>
    </source>
</evidence>
<accession>D2VG54</accession>
<dbReference type="GeneID" id="8856755"/>
<evidence type="ECO:0008006" key="3">
    <source>
        <dbReference type="Google" id="ProtNLM"/>
    </source>
</evidence>
<protein>
    <recommendedName>
        <fullName evidence="3">Fe2OG dioxygenase domain-containing protein</fullName>
    </recommendedName>
</protein>
<dbReference type="AlphaFoldDB" id="D2VG54"/>
<dbReference type="KEGG" id="ngr:NAEGRDRAFT_79850"/>
<dbReference type="Gene3D" id="3.60.130.30">
    <property type="match status" value="1"/>
</dbReference>
<proteinExistence type="predicted"/>
<dbReference type="VEuPathDB" id="AmoebaDB:NAEGRDRAFT_79850"/>